<evidence type="ECO:0000256" key="7">
    <source>
        <dbReference type="SAM" id="Phobius"/>
    </source>
</evidence>
<keyword evidence="3" id="KW-0808">Transferase</keyword>
<reference evidence="9" key="1">
    <citation type="submission" date="2020-07" db="EMBL/GenBank/DDBJ databases">
        <title>Genome sequence and genetic diversity analysis of an under-domesticated orphan crop, white fonio (Digitaria exilis).</title>
        <authorList>
            <person name="Bennetzen J.L."/>
            <person name="Chen S."/>
            <person name="Ma X."/>
            <person name="Wang X."/>
            <person name="Yssel A.E.J."/>
            <person name="Chaluvadi S.R."/>
            <person name="Johnson M."/>
            <person name="Gangashetty P."/>
            <person name="Hamidou F."/>
            <person name="Sanogo M.D."/>
            <person name="Zwaenepoel A."/>
            <person name="Wallace J."/>
            <person name="Van De Peer Y."/>
            <person name="Van Deynze A."/>
        </authorList>
    </citation>
    <scope>NUCLEOTIDE SEQUENCE</scope>
    <source>
        <tissue evidence="9">Leaves</tissue>
    </source>
</reference>
<keyword evidence="4 7" id="KW-0812">Transmembrane</keyword>
<evidence type="ECO:0000313" key="9">
    <source>
        <dbReference type="EMBL" id="KAF8666287.1"/>
    </source>
</evidence>
<accession>A0A835E349</accession>
<dbReference type="Pfam" id="PF23270">
    <property type="entry name" value="HAD_RAM2_N"/>
    <property type="match status" value="1"/>
</dbReference>
<dbReference type="SUPFAM" id="SSF69593">
    <property type="entry name" value="Glycerol-3-phosphate (1)-acyltransferase"/>
    <property type="match status" value="1"/>
</dbReference>
<dbReference type="Pfam" id="PF01553">
    <property type="entry name" value="Acyltransferase"/>
    <property type="match status" value="1"/>
</dbReference>
<name>A0A835E349_9POAL</name>
<dbReference type="InterPro" id="IPR056462">
    <property type="entry name" value="HAD_RAM2/GPAT1-8"/>
</dbReference>
<evidence type="ECO:0000256" key="6">
    <source>
        <dbReference type="ARBA" id="ARBA00023136"/>
    </source>
</evidence>
<comment type="caution">
    <text evidence="9">The sequence shown here is derived from an EMBL/GenBank/DDBJ whole genome shotgun (WGS) entry which is preliminary data.</text>
</comment>
<evidence type="ECO:0000256" key="5">
    <source>
        <dbReference type="ARBA" id="ARBA00022989"/>
    </source>
</evidence>
<dbReference type="GO" id="GO:0090447">
    <property type="term" value="F:glycerol-3-phosphate 2-O-acyltransferase activity"/>
    <property type="evidence" value="ECO:0007669"/>
    <property type="project" value="TreeGrafter"/>
</dbReference>
<evidence type="ECO:0000256" key="3">
    <source>
        <dbReference type="ARBA" id="ARBA00022679"/>
    </source>
</evidence>
<keyword evidence="5 7" id="KW-1133">Transmembrane helix</keyword>
<feature type="transmembrane region" description="Helical" evidence="7">
    <location>
        <begin position="164"/>
        <end position="185"/>
    </location>
</feature>
<protein>
    <recommendedName>
        <fullName evidence="8">Phospholipid/glycerol acyltransferase domain-containing protein</fullName>
    </recommendedName>
</protein>
<dbReference type="GO" id="GO:0010143">
    <property type="term" value="P:cutin biosynthetic process"/>
    <property type="evidence" value="ECO:0007669"/>
    <property type="project" value="TreeGrafter"/>
</dbReference>
<dbReference type="EMBL" id="JACEFO010002311">
    <property type="protein sequence ID" value="KAF8666287.1"/>
    <property type="molecule type" value="Genomic_DNA"/>
</dbReference>
<keyword evidence="6 7" id="KW-0472">Membrane</keyword>
<evidence type="ECO:0000256" key="4">
    <source>
        <dbReference type="ARBA" id="ARBA00022692"/>
    </source>
</evidence>
<keyword evidence="10" id="KW-1185">Reference proteome</keyword>
<dbReference type="InterPro" id="IPR002123">
    <property type="entry name" value="Plipid/glycerol_acylTrfase"/>
</dbReference>
<comment type="subcellular location">
    <subcellularLocation>
        <location evidence="1">Membrane</location>
        <topology evidence="1">Multi-pass membrane protein</topology>
    </subcellularLocation>
</comment>
<dbReference type="SMART" id="SM00563">
    <property type="entry name" value="PlsC"/>
    <property type="match status" value="1"/>
</dbReference>
<dbReference type="PANTHER" id="PTHR15486:SF58">
    <property type="entry name" value="OS05G0280500 PROTEIN"/>
    <property type="match status" value="1"/>
</dbReference>
<sequence length="634" mass="70523">MAFVTWRLEMTCHDILFLDNHGMSVYIYSLAIRPSSKEVFSYSRPNPTQRRPCQTQNAPAFPISSSVPYPIERPHKQSQNYKLRIASSMYKQAMVKKPSALPRSFLSLRRLLRRSISGRHYRRTTSSARVVSPAVPPQDKLKDRMVLVDVEGWLLRSPLSAFPYFMLVAIEAGSFLRGLLLLLVYPVLCLLTLLGLDLRLEAMVLVSLFGLREKEVARISKAVLPKFFLEDVTTEGLEAFNKKAGTVVAVTGAFPRVMVEGFLKEYLGVHAVVGREIAVAAGRYVGVFLEEEHAGMERVGALLEETERTRSEGDGAVGLVGAGSTVHHVVSRYCKETYVLSEADKKAWQPLPRDKYPTKLVFHDGRLAFRPTFSAAFAMYTYLPWGVFLAVFRSLAFGVLPYRVSVPLAAATGMRSRLVAGPSPDATEKHQAAAAGRLYVCNHRTLLDPITVAAGLNKPVTAVTYSVSPVSELIAPIRTARLTRNRDEDRRRMEALLARGDLVVCPEGTTCREPYLLRFSPLFTELTSEVTPVALDTCVDMFYGTSTKPGAKWLDPFYFMMNSRPEYRVEFLERVDTAPAQGEVGGHEHSILAANRVQSVLGEALGFELTEQTRRDKYMMLAGNEGVVKGGAKK</sequence>
<dbReference type="OrthoDB" id="1854593at2759"/>
<dbReference type="GO" id="GO:0016791">
    <property type="term" value="F:phosphatase activity"/>
    <property type="evidence" value="ECO:0007669"/>
    <property type="project" value="TreeGrafter"/>
</dbReference>
<dbReference type="AlphaFoldDB" id="A0A835E349"/>
<proteinExistence type="inferred from homology"/>
<evidence type="ECO:0000313" key="10">
    <source>
        <dbReference type="Proteomes" id="UP000636709"/>
    </source>
</evidence>
<evidence type="ECO:0000256" key="1">
    <source>
        <dbReference type="ARBA" id="ARBA00004141"/>
    </source>
</evidence>
<evidence type="ECO:0000256" key="2">
    <source>
        <dbReference type="ARBA" id="ARBA00007937"/>
    </source>
</evidence>
<dbReference type="Proteomes" id="UP000636709">
    <property type="component" value="Unassembled WGS sequence"/>
</dbReference>
<feature type="domain" description="Phospholipid/glycerol acyltransferase" evidence="8">
    <location>
        <begin position="437"/>
        <end position="538"/>
    </location>
</feature>
<gene>
    <name evidence="9" type="ORF">HU200_053711</name>
</gene>
<comment type="similarity">
    <text evidence="2">Belongs to the GPAT/DAPAT family.</text>
</comment>
<evidence type="ECO:0000259" key="8">
    <source>
        <dbReference type="SMART" id="SM00563"/>
    </source>
</evidence>
<organism evidence="9 10">
    <name type="scientific">Digitaria exilis</name>
    <dbReference type="NCBI Taxonomy" id="1010633"/>
    <lineage>
        <taxon>Eukaryota</taxon>
        <taxon>Viridiplantae</taxon>
        <taxon>Streptophyta</taxon>
        <taxon>Embryophyta</taxon>
        <taxon>Tracheophyta</taxon>
        <taxon>Spermatophyta</taxon>
        <taxon>Magnoliopsida</taxon>
        <taxon>Liliopsida</taxon>
        <taxon>Poales</taxon>
        <taxon>Poaceae</taxon>
        <taxon>PACMAD clade</taxon>
        <taxon>Panicoideae</taxon>
        <taxon>Panicodae</taxon>
        <taxon>Paniceae</taxon>
        <taxon>Anthephorinae</taxon>
        <taxon>Digitaria</taxon>
    </lineage>
</organism>
<dbReference type="PANTHER" id="PTHR15486">
    <property type="entry name" value="ANCIENT UBIQUITOUS PROTEIN"/>
    <property type="match status" value="1"/>
</dbReference>
<dbReference type="GO" id="GO:0016020">
    <property type="term" value="C:membrane"/>
    <property type="evidence" value="ECO:0007669"/>
    <property type="project" value="UniProtKB-SubCell"/>
</dbReference>